<reference evidence="3" key="1">
    <citation type="submission" date="2017-02" db="UniProtKB">
        <authorList>
            <consortium name="WormBaseParasite"/>
        </authorList>
    </citation>
    <scope>IDENTIFICATION</scope>
</reference>
<gene>
    <name evidence="1" type="ORF">ASIM_LOCUS17300</name>
</gene>
<dbReference type="WBParaSite" id="ASIM_0001789801-mRNA-1">
    <property type="protein sequence ID" value="ASIM_0001789801-mRNA-1"/>
    <property type="gene ID" value="ASIM_0001789801"/>
</dbReference>
<dbReference type="OrthoDB" id="414418at2759"/>
<organism evidence="3">
    <name type="scientific">Anisakis simplex</name>
    <name type="common">Herring worm</name>
    <dbReference type="NCBI Taxonomy" id="6269"/>
    <lineage>
        <taxon>Eukaryota</taxon>
        <taxon>Metazoa</taxon>
        <taxon>Ecdysozoa</taxon>
        <taxon>Nematoda</taxon>
        <taxon>Chromadorea</taxon>
        <taxon>Rhabditida</taxon>
        <taxon>Spirurina</taxon>
        <taxon>Ascaridomorpha</taxon>
        <taxon>Ascaridoidea</taxon>
        <taxon>Anisakidae</taxon>
        <taxon>Anisakis</taxon>
        <taxon>Anisakis simplex complex</taxon>
    </lineage>
</organism>
<evidence type="ECO:0000313" key="3">
    <source>
        <dbReference type="WBParaSite" id="ASIM_0001789801-mRNA-1"/>
    </source>
</evidence>
<dbReference type="InterPro" id="IPR029033">
    <property type="entry name" value="His_PPase_superfam"/>
</dbReference>
<dbReference type="Pfam" id="PF00300">
    <property type="entry name" value="His_Phos_1"/>
    <property type="match status" value="1"/>
</dbReference>
<dbReference type="Proteomes" id="UP000267096">
    <property type="component" value="Unassembled WGS sequence"/>
</dbReference>
<dbReference type="CDD" id="cd07067">
    <property type="entry name" value="HP_PGM_like"/>
    <property type="match status" value="1"/>
</dbReference>
<evidence type="ECO:0000313" key="2">
    <source>
        <dbReference type="Proteomes" id="UP000267096"/>
    </source>
</evidence>
<dbReference type="PANTHER" id="PTHR16469">
    <property type="entry name" value="UBIQUITIN-ASSOCIATED AND SH3 DOMAIN-CONTAINING BA-RELATED"/>
    <property type="match status" value="1"/>
</dbReference>
<keyword evidence="2" id="KW-1185">Reference proteome</keyword>
<dbReference type="Gene3D" id="3.40.50.1240">
    <property type="entry name" value="Phosphoglycerate mutase-like"/>
    <property type="match status" value="1"/>
</dbReference>
<reference evidence="1 2" key="2">
    <citation type="submission" date="2018-11" db="EMBL/GenBank/DDBJ databases">
        <authorList>
            <consortium name="Pathogen Informatics"/>
        </authorList>
    </citation>
    <scope>NUCLEOTIDE SEQUENCE [LARGE SCALE GENOMIC DNA]</scope>
</reference>
<dbReference type="PANTHER" id="PTHR16469:SF27">
    <property type="entry name" value="UBIQUITIN-ASSOCIATED AND SH3 DOMAIN-CONTAINING BA-RELATED"/>
    <property type="match status" value="1"/>
</dbReference>
<protein>
    <submittedName>
        <fullName evidence="3">Protein UBASH3A homolog (inferred by orthology to a D. melanogaster protein)</fullName>
    </submittedName>
</protein>
<sequence length="296" mass="34250">MRESLFEMDSEEENELKAMKRGFQDSNDMRLFLFRNSESLTNICDHWMAKSFVNGKYERYDLNQPLELPHRNSMSAFKNDPPLTVIGSKMCEMISEALQAKAIEFDAVYCSPSLRCIQTAHKLTNAQKKKVLLRIEPMLYSFCEIHRLYNEGPEGVPQFMDKNELSKNEIQIDKNYQPFFKMSDLIKLRSKNCLQFQEHSHQAIQHIAKAAPSNANILVVTHACNIHAIARALKFESGDKVTTLEMHKARQFYPYCSLVCMKPCMKHSWTQLANVIPALSCADFTTRFNHHFLSPK</sequence>
<dbReference type="GO" id="GO:0016791">
    <property type="term" value="F:phosphatase activity"/>
    <property type="evidence" value="ECO:0007669"/>
    <property type="project" value="UniProtKB-ARBA"/>
</dbReference>
<dbReference type="InterPro" id="IPR051710">
    <property type="entry name" value="Phosphatase_SH3-domain"/>
</dbReference>
<dbReference type="SUPFAM" id="SSF53254">
    <property type="entry name" value="Phosphoglycerate mutase-like"/>
    <property type="match status" value="1"/>
</dbReference>
<accession>A0A0M3KAA2</accession>
<dbReference type="InterPro" id="IPR013078">
    <property type="entry name" value="His_Pase_superF_clade-1"/>
</dbReference>
<name>A0A0M3KAA2_ANISI</name>
<proteinExistence type="predicted"/>
<dbReference type="EMBL" id="UYRR01033968">
    <property type="protein sequence ID" value="VDK60045.1"/>
    <property type="molecule type" value="Genomic_DNA"/>
</dbReference>
<evidence type="ECO:0000313" key="1">
    <source>
        <dbReference type="EMBL" id="VDK60045.1"/>
    </source>
</evidence>
<dbReference type="AlphaFoldDB" id="A0A0M3KAA2"/>